<sequence length="115" mass="12349">MALQTNQDTGQLLATTLQRLQQGAEHISPVDELISEWSKALGEGNQTLENVADELFSLKQALTEGKAPKIAGSLHTLSKLTKRAANESSEIGLVGQLLQLAEVLDDLSARVAQSR</sequence>
<keyword evidence="2" id="KW-1185">Reference proteome</keyword>
<evidence type="ECO:0000313" key="2">
    <source>
        <dbReference type="Proteomes" id="UP000501802"/>
    </source>
</evidence>
<protein>
    <recommendedName>
        <fullName evidence="3">HPt domain-containing protein</fullName>
    </recommendedName>
</protein>
<evidence type="ECO:0008006" key="3">
    <source>
        <dbReference type="Google" id="ProtNLM"/>
    </source>
</evidence>
<evidence type="ECO:0000313" key="1">
    <source>
        <dbReference type="EMBL" id="QIP12864.1"/>
    </source>
</evidence>
<dbReference type="RefSeq" id="WP_167207386.1">
    <property type="nucleotide sequence ID" value="NZ_CP050063.1"/>
</dbReference>
<reference evidence="1 2" key="1">
    <citation type="submission" date="2020-03" db="EMBL/GenBank/DDBJ databases">
        <authorList>
            <person name="Kim M.K."/>
        </authorList>
    </citation>
    <scope>NUCLEOTIDE SEQUENCE [LARGE SCALE GENOMIC DNA]</scope>
    <source>
        <strain evidence="1 2">BT328</strain>
    </source>
</reference>
<accession>A0A6G9AKJ8</accession>
<proteinExistence type="predicted"/>
<dbReference type="KEGG" id="spib:G8759_09620"/>
<dbReference type="EMBL" id="CP050063">
    <property type="protein sequence ID" value="QIP12864.1"/>
    <property type="molecule type" value="Genomic_DNA"/>
</dbReference>
<gene>
    <name evidence="1" type="ORF">G8759_09620</name>
</gene>
<dbReference type="Proteomes" id="UP000501802">
    <property type="component" value="Chromosome"/>
</dbReference>
<name>A0A6G9AKJ8_9BACT</name>
<dbReference type="AlphaFoldDB" id="A0A6G9AKJ8"/>
<organism evidence="1 2">
    <name type="scientific">Spirosoma aureum</name>
    <dbReference type="NCBI Taxonomy" id="2692134"/>
    <lineage>
        <taxon>Bacteria</taxon>
        <taxon>Pseudomonadati</taxon>
        <taxon>Bacteroidota</taxon>
        <taxon>Cytophagia</taxon>
        <taxon>Cytophagales</taxon>
        <taxon>Cytophagaceae</taxon>
        <taxon>Spirosoma</taxon>
    </lineage>
</organism>